<accession>A0AAD2JP78</accession>
<name>A0AAD2JP78_9STRA</name>
<organism evidence="2 3">
    <name type="scientific">Cylindrotheca closterium</name>
    <dbReference type="NCBI Taxonomy" id="2856"/>
    <lineage>
        <taxon>Eukaryota</taxon>
        <taxon>Sar</taxon>
        <taxon>Stramenopiles</taxon>
        <taxon>Ochrophyta</taxon>
        <taxon>Bacillariophyta</taxon>
        <taxon>Bacillariophyceae</taxon>
        <taxon>Bacillariophycidae</taxon>
        <taxon>Bacillariales</taxon>
        <taxon>Bacillariaceae</taxon>
        <taxon>Cylindrotheca</taxon>
    </lineage>
</organism>
<dbReference type="Proteomes" id="UP001295423">
    <property type="component" value="Unassembled WGS sequence"/>
</dbReference>
<evidence type="ECO:0000313" key="2">
    <source>
        <dbReference type="EMBL" id="CAJ1967208.1"/>
    </source>
</evidence>
<reference evidence="2" key="1">
    <citation type="submission" date="2023-08" db="EMBL/GenBank/DDBJ databases">
        <authorList>
            <person name="Audoor S."/>
            <person name="Bilcke G."/>
        </authorList>
    </citation>
    <scope>NUCLEOTIDE SEQUENCE</scope>
</reference>
<proteinExistence type="predicted"/>
<dbReference type="AlphaFoldDB" id="A0AAD2JP78"/>
<protein>
    <submittedName>
        <fullName evidence="2">Uncharacterized protein</fullName>
    </submittedName>
</protein>
<dbReference type="EMBL" id="CAKOGP040002314">
    <property type="protein sequence ID" value="CAJ1967208.1"/>
    <property type="molecule type" value="Genomic_DNA"/>
</dbReference>
<evidence type="ECO:0000256" key="1">
    <source>
        <dbReference type="SAM" id="MobiDB-lite"/>
    </source>
</evidence>
<evidence type="ECO:0000313" key="3">
    <source>
        <dbReference type="Proteomes" id="UP001295423"/>
    </source>
</evidence>
<comment type="caution">
    <text evidence="2">The sequence shown here is derived from an EMBL/GenBank/DDBJ whole genome shotgun (WGS) entry which is preliminary data.</text>
</comment>
<gene>
    <name evidence="2" type="ORF">CYCCA115_LOCUS22666</name>
</gene>
<sequence length="180" mass="20276">MHLNSFSKQEESPEHHQSFMSLKCVDCDFLEELSTSSSDFDLTDEDDDIMSLTDSVHLAVDRGIPMSPMAAKKRNRRKLTENDSVVLTKKRVPLCVHENKNDLTNDVEFLDADGFDMDSEETSSQSPSSAGAKRGTHFSEGQSRLARMFRQSSINGNKTKCPSHKRQRISTDCIMTVLEI</sequence>
<feature type="region of interest" description="Disordered" evidence="1">
    <location>
        <begin position="116"/>
        <end position="140"/>
    </location>
</feature>
<keyword evidence="3" id="KW-1185">Reference proteome</keyword>